<evidence type="ECO:0000256" key="10">
    <source>
        <dbReference type="ARBA" id="ARBA00022741"/>
    </source>
</evidence>
<dbReference type="PANTHER" id="PTHR48005">
    <property type="entry name" value="LEUCINE RICH REPEAT KINASE 2"/>
    <property type="match status" value="1"/>
</dbReference>
<dbReference type="GO" id="GO:0016020">
    <property type="term" value="C:membrane"/>
    <property type="evidence" value="ECO:0007669"/>
    <property type="project" value="UniProtKB-SubCell"/>
</dbReference>
<dbReference type="PROSITE" id="PS50011">
    <property type="entry name" value="PROTEIN_KINASE_DOM"/>
    <property type="match status" value="1"/>
</dbReference>
<dbReference type="EC" id="2.7.11.1" evidence="2"/>
<keyword evidence="8" id="KW-0732">Signal</keyword>
<evidence type="ECO:0000259" key="20">
    <source>
        <dbReference type="PROSITE" id="PS50011"/>
    </source>
</evidence>
<dbReference type="EMBL" id="CM007894">
    <property type="protein sequence ID" value="OTG26748.1"/>
    <property type="molecule type" value="Genomic_DNA"/>
</dbReference>
<keyword evidence="6" id="KW-0808">Transferase</keyword>
<dbReference type="InParanoid" id="A0A251UTR6"/>
<evidence type="ECO:0000256" key="6">
    <source>
        <dbReference type="ARBA" id="ARBA00022679"/>
    </source>
</evidence>
<keyword evidence="16" id="KW-0325">Glycoprotein</keyword>
<dbReference type="Proteomes" id="UP000215914">
    <property type="component" value="Chromosome 5"/>
</dbReference>
<dbReference type="GO" id="GO:0004672">
    <property type="term" value="F:protein kinase activity"/>
    <property type="evidence" value="ECO:0000318"/>
    <property type="project" value="GO_Central"/>
</dbReference>
<evidence type="ECO:0000256" key="19">
    <source>
        <dbReference type="SAM" id="Phobius"/>
    </source>
</evidence>
<evidence type="ECO:0000256" key="7">
    <source>
        <dbReference type="ARBA" id="ARBA00022692"/>
    </source>
</evidence>
<evidence type="ECO:0000256" key="5">
    <source>
        <dbReference type="ARBA" id="ARBA00022614"/>
    </source>
</evidence>
<keyword evidence="9" id="KW-0677">Repeat</keyword>
<dbReference type="InterPro" id="IPR000719">
    <property type="entry name" value="Prot_kinase_dom"/>
</dbReference>
<comment type="catalytic activity">
    <reaction evidence="17">
        <text>L-threonyl-[protein] + ATP = O-phospho-L-threonyl-[protein] + ADP + H(+)</text>
        <dbReference type="Rhea" id="RHEA:46608"/>
        <dbReference type="Rhea" id="RHEA-COMP:11060"/>
        <dbReference type="Rhea" id="RHEA-COMP:11605"/>
        <dbReference type="ChEBI" id="CHEBI:15378"/>
        <dbReference type="ChEBI" id="CHEBI:30013"/>
        <dbReference type="ChEBI" id="CHEBI:30616"/>
        <dbReference type="ChEBI" id="CHEBI:61977"/>
        <dbReference type="ChEBI" id="CHEBI:456216"/>
        <dbReference type="EC" id="2.7.11.1"/>
    </reaction>
</comment>
<keyword evidence="14 19" id="KW-0472">Membrane</keyword>
<comment type="subcellular location">
    <subcellularLocation>
        <location evidence="1">Membrane</location>
        <topology evidence="1">Single-pass type I membrane protein</topology>
    </subcellularLocation>
</comment>
<keyword evidence="10" id="KW-0547">Nucleotide-binding</keyword>
<keyword evidence="22" id="KW-1185">Reference proteome</keyword>
<dbReference type="InterPro" id="IPR051420">
    <property type="entry name" value="Ser_Thr_Kinases_DiverseReg"/>
</dbReference>
<reference evidence="22" key="1">
    <citation type="journal article" date="2017" name="Nature">
        <title>The sunflower genome provides insights into oil metabolism, flowering and Asterid evolution.</title>
        <authorList>
            <person name="Badouin H."/>
            <person name="Gouzy J."/>
            <person name="Grassa C.J."/>
            <person name="Murat F."/>
            <person name="Staton S.E."/>
            <person name="Cottret L."/>
            <person name="Lelandais-Briere C."/>
            <person name="Owens G.L."/>
            <person name="Carrere S."/>
            <person name="Mayjonade B."/>
            <person name="Legrand L."/>
            <person name="Gill N."/>
            <person name="Kane N.C."/>
            <person name="Bowers J.E."/>
            <person name="Hubner S."/>
            <person name="Bellec A."/>
            <person name="Berard A."/>
            <person name="Berges H."/>
            <person name="Blanchet N."/>
            <person name="Boniface M.C."/>
            <person name="Brunel D."/>
            <person name="Catrice O."/>
            <person name="Chaidir N."/>
            <person name="Claudel C."/>
            <person name="Donnadieu C."/>
            <person name="Faraut T."/>
            <person name="Fievet G."/>
            <person name="Helmstetter N."/>
            <person name="King M."/>
            <person name="Knapp S.J."/>
            <person name="Lai Z."/>
            <person name="Le Paslier M.C."/>
            <person name="Lippi Y."/>
            <person name="Lorenzon L."/>
            <person name="Mandel J.R."/>
            <person name="Marage G."/>
            <person name="Marchand G."/>
            <person name="Marquand E."/>
            <person name="Bret-Mestries E."/>
            <person name="Morien E."/>
            <person name="Nambeesan S."/>
            <person name="Nguyen T."/>
            <person name="Pegot-Espagnet P."/>
            <person name="Pouilly N."/>
            <person name="Raftis F."/>
            <person name="Sallet E."/>
            <person name="Schiex T."/>
            <person name="Thomas J."/>
            <person name="Vandecasteele C."/>
            <person name="Vares D."/>
            <person name="Vear F."/>
            <person name="Vautrin S."/>
            <person name="Crespi M."/>
            <person name="Mangin B."/>
            <person name="Burke J.M."/>
            <person name="Salse J."/>
            <person name="Munos S."/>
            <person name="Vincourt P."/>
            <person name="Rieseberg L.H."/>
            <person name="Langlade N.B."/>
        </authorList>
    </citation>
    <scope>NUCLEOTIDE SEQUENCE [LARGE SCALE GENOMIC DNA]</scope>
    <source>
        <strain evidence="22">cv. SF193</strain>
    </source>
</reference>
<dbReference type="PROSITE" id="PS00109">
    <property type="entry name" value="PROTEIN_KINASE_TYR"/>
    <property type="match status" value="1"/>
</dbReference>
<name>A0A251UTR6_HELAN</name>
<dbReference type="InterPro" id="IPR008266">
    <property type="entry name" value="Tyr_kinase_AS"/>
</dbReference>
<dbReference type="Pfam" id="PF00069">
    <property type="entry name" value="Pkinase"/>
    <property type="match status" value="1"/>
</dbReference>
<dbReference type="FunFam" id="3.30.200.20:FF:000309">
    <property type="entry name" value="Leucine-rich repeat receptor protein kinase MSP1"/>
    <property type="match status" value="1"/>
</dbReference>
<comment type="catalytic activity">
    <reaction evidence="18">
        <text>L-seryl-[protein] + ATP = O-phospho-L-seryl-[protein] + ADP + H(+)</text>
        <dbReference type="Rhea" id="RHEA:17989"/>
        <dbReference type="Rhea" id="RHEA-COMP:9863"/>
        <dbReference type="Rhea" id="RHEA-COMP:11604"/>
        <dbReference type="ChEBI" id="CHEBI:15378"/>
        <dbReference type="ChEBI" id="CHEBI:29999"/>
        <dbReference type="ChEBI" id="CHEBI:30616"/>
        <dbReference type="ChEBI" id="CHEBI:83421"/>
        <dbReference type="ChEBI" id="CHEBI:456216"/>
        <dbReference type="EC" id="2.7.11.1"/>
    </reaction>
</comment>
<gene>
    <name evidence="21" type="ORF">HannXRQ_Chr05g0162111</name>
</gene>
<accession>A0A251UTR6</accession>
<evidence type="ECO:0000256" key="15">
    <source>
        <dbReference type="ARBA" id="ARBA00023170"/>
    </source>
</evidence>
<proteinExistence type="predicted"/>
<evidence type="ECO:0000256" key="1">
    <source>
        <dbReference type="ARBA" id="ARBA00004479"/>
    </source>
</evidence>
<keyword evidence="12" id="KW-0067">ATP-binding</keyword>
<dbReference type="GO" id="GO:0005524">
    <property type="term" value="F:ATP binding"/>
    <property type="evidence" value="ECO:0007669"/>
    <property type="project" value="UniProtKB-KW"/>
</dbReference>
<dbReference type="Gene3D" id="1.10.510.10">
    <property type="entry name" value="Transferase(Phosphotransferase) domain 1"/>
    <property type="match status" value="2"/>
</dbReference>
<evidence type="ECO:0000256" key="2">
    <source>
        <dbReference type="ARBA" id="ARBA00012513"/>
    </source>
</evidence>
<organism evidence="21 22">
    <name type="scientific">Helianthus annuus</name>
    <name type="common">Common sunflower</name>
    <dbReference type="NCBI Taxonomy" id="4232"/>
    <lineage>
        <taxon>Eukaryota</taxon>
        <taxon>Viridiplantae</taxon>
        <taxon>Streptophyta</taxon>
        <taxon>Embryophyta</taxon>
        <taxon>Tracheophyta</taxon>
        <taxon>Spermatophyta</taxon>
        <taxon>Magnoliopsida</taxon>
        <taxon>eudicotyledons</taxon>
        <taxon>Gunneridae</taxon>
        <taxon>Pentapetalae</taxon>
        <taxon>asterids</taxon>
        <taxon>campanulids</taxon>
        <taxon>Asterales</taxon>
        <taxon>Asteraceae</taxon>
        <taxon>Asteroideae</taxon>
        <taxon>Heliantheae alliance</taxon>
        <taxon>Heliantheae</taxon>
        <taxon>Helianthus</taxon>
    </lineage>
</organism>
<dbReference type="OMA" id="CPRTHNE"/>
<dbReference type="Pfam" id="PF07714">
    <property type="entry name" value="PK_Tyr_Ser-Thr"/>
    <property type="match status" value="1"/>
</dbReference>
<evidence type="ECO:0000256" key="18">
    <source>
        <dbReference type="ARBA" id="ARBA00048679"/>
    </source>
</evidence>
<dbReference type="InterPro" id="IPR011009">
    <property type="entry name" value="Kinase-like_dom_sf"/>
</dbReference>
<evidence type="ECO:0000256" key="12">
    <source>
        <dbReference type="ARBA" id="ARBA00022840"/>
    </source>
</evidence>
<dbReference type="Gene3D" id="3.30.200.20">
    <property type="entry name" value="Phosphorylase Kinase, domain 1"/>
    <property type="match status" value="1"/>
</dbReference>
<keyword evidence="7 19" id="KW-0812">Transmembrane</keyword>
<dbReference type="SUPFAM" id="SSF56112">
    <property type="entry name" value="Protein kinase-like (PK-like)"/>
    <property type="match status" value="1"/>
</dbReference>
<evidence type="ECO:0000256" key="14">
    <source>
        <dbReference type="ARBA" id="ARBA00023136"/>
    </source>
</evidence>
<dbReference type="GO" id="GO:0004674">
    <property type="term" value="F:protein serine/threonine kinase activity"/>
    <property type="evidence" value="ECO:0007669"/>
    <property type="project" value="UniProtKB-KW"/>
</dbReference>
<evidence type="ECO:0000256" key="13">
    <source>
        <dbReference type="ARBA" id="ARBA00022989"/>
    </source>
</evidence>
<sequence length="332" mass="37489">MRVFQQAPFEAVENNKGFCGNITGLKDCPRTHNENTKYNQGLMILILVPTICLVLILIMIVGILIFLRRTKKKETEPPKPVNHPPFAIWSYDGKMMYETIIDAVDDFDSKHVIEVGGCGTVYRAELPTGESVAIKKFNTQEPDEWVDFKSFENEVRALTGTRRHNIVKLYGFCAHPRHAFLVYEFIDGGSLRNLLNDAEKMKELDWCKRANVIKGVADALSYLHHDCLEPIVHRDLSSSNVLLCDVYSFGIVTLEVMMGKHSGDLISLTSRSNVKELANYVILDQRNQPPSDHMAEVVKFCVELALMCVNANPSTRPSMRQVSIELSNIITS</sequence>
<evidence type="ECO:0000256" key="3">
    <source>
        <dbReference type="ARBA" id="ARBA00022527"/>
    </source>
</evidence>
<evidence type="ECO:0000256" key="8">
    <source>
        <dbReference type="ARBA" id="ARBA00022729"/>
    </source>
</evidence>
<keyword evidence="5" id="KW-0433">Leucine-rich repeat</keyword>
<evidence type="ECO:0000256" key="9">
    <source>
        <dbReference type="ARBA" id="ARBA00022737"/>
    </source>
</evidence>
<dbReference type="AlphaFoldDB" id="A0A251UTR6"/>
<evidence type="ECO:0000313" key="21">
    <source>
        <dbReference type="EMBL" id="OTG26748.1"/>
    </source>
</evidence>
<keyword evidence="3" id="KW-0723">Serine/threonine-protein kinase</keyword>
<evidence type="ECO:0000256" key="16">
    <source>
        <dbReference type="ARBA" id="ARBA00023180"/>
    </source>
</evidence>
<keyword evidence="15" id="KW-0675">Receptor</keyword>
<keyword evidence="11" id="KW-0418">Kinase</keyword>
<keyword evidence="4" id="KW-0597">Phosphoprotein</keyword>
<feature type="domain" description="Protein kinase" evidence="20">
    <location>
        <begin position="107"/>
        <end position="332"/>
    </location>
</feature>
<evidence type="ECO:0000256" key="11">
    <source>
        <dbReference type="ARBA" id="ARBA00022777"/>
    </source>
</evidence>
<evidence type="ECO:0000256" key="4">
    <source>
        <dbReference type="ARBA" id="ARBA00022553"/>
    </source>
</evidence>
<dbReference type="InterPro" id="IPR001245">
    <property type="entry name" value="Ser-Thr/Tyr_kinase_cat_dom"/>
</dbReference>
<protein>
    <recommendedName>
        <fullName evidence="2">non-specific serine/threonine protein kinase</fullName>
        <ecNumber evidence="2">2.7.11.1</ecNumber>
    </recommendedName>
</protein>
<dbReference type="PANTHER" id="PTHR48005:SF70">
    <property type="entry name" value="MDIS1-INTERACTING RECEPTOR LIKE KINASE 2-LIKE"/>
    <property type="match status" value="1"/>
</dbReference>
<keyword evidence="13 19" id="KW-1133">Transmembrane helix</keyword>
<feature type="transmembrane region" description="Helical" evidence="19">
    <location>
        <begin position="42"/>
        <end position="67"/>
    </location>
</feature>
<evidence type="ECO:0000256" key="17">
    <source>
        <dbReference type="ARBA" id="ARBA00047899"/>
    </source>
</evidence>
<evidence type="ECO:0000313" key="22">
    <source>
        <dbReference type="Proteomes" id="UP000215914"/>
    </source>
</evidence>